<dbReference type="EC" id="1.1.1.100" evidence="3"/>
<dbReference type="InterPro" id="IPR002347">
    <property type="entry name" value="SDR_fam"/>
</dbReference>
<comment type="similarity">
    <text evidence="1">Belongs to the short-chain dehydrogenases/reductases (SDR) family.</text>
</comment>
<gene>
    <name evidence="3" type="ORF">NJ75_03452</name>
</gene>
<dbReference type="GO" id="GO:0004316">
    <property type="term" value="F:3-oxoacyl-[acyl-carrier-protein] reductase (NADPH) activity"/>
    <property type="evidence" value="ECO:0007669"/>
    <property type="project" value="UniProtKB-EC"/>
</dbReference>
<evidence type="ECO:0000313" key="3">
    <source>
        <dbReference type="EMBL" id="KHS44050.1"/>
    </source>
</evidence>
<dbReference type="PATRIC" id="fig|48936.3.peg.3479"/>
<reference evidence="3 4" key="1">
    <citation type="submission" date="2014-10" db="EMBL/GenBank/DDBJ databases">
        <title>Draft genome sequence of Novosphingobium subterraneum DSM 12447.</title>
        <authorList>
            <person name="Gan H.M."/>
            <person name="Gan H.Y."/>
            <person name="Savka M.A."/>
        </authorList>
    </citation>
    <scope>NUCLEOTIDE SEQUENCE [LARGE SCALE GENOMIC DNA]</scope>
    <source>
        <strain evidence="3 4">DSM 12447</strain>
    </source>
</reference>
<name>A0A0B8ZCY1_9SPHN</name>
<evidence type="ECO:0000313" key="4">
    <source>
        <dbReference type="Proteomes" id="UP000031338"/>
    </source>
</evidence>
<keyword evidence="2 3" id="KW-0560">Oxidoreductase</keyword>
<dbReference type="InterPro" id="IPR036291">
    <property type="entry name" value="NAD(P)-bd_dom_sf"/>
</dbReference>
<sequence length="238" mass="25268">MMPGRLANKIAVVTGAGNGIGKGCAKMFAAEGANVIGLDLGGADTTCDLLDEDATRATFQHIGQKHGRIDILVNAAAFAVFNWIETMSYHEWKRTLSGELDIVFLATRAAWPFLKSSGKASVINFASANARHALDGSPAIAHCAGKGGVLAMTRQLAMEGAPHNIRANTIAPGFIQTEATRRHMEMDPGLEGAVLKKNMLKRLGDPEDIAWCATWLASDEARYVTGADFAIDAGATAW</sequence>
<accession>A0A0B8ZCY1</accession>
<dbReference type="Gene3D" id="3.40.50.720">
    <property type="entry name" value="NAD(P)-binding Rossmann-like Domain"/>
    <property type="match status" value="1"/>
</dbReference>
<dbReference type="InterPro" id="IPR051122">
    <property type="entry name" value="SDR_DHRS6-like"/>
</dbReference>
<dbReference type="PRINTS" id="PR00081">
    <property type="entry name" value="GDHRDH"/>
</dbReference>
<dbReference type="FunFam" id="3.40.50.720:FF:000084">
    <property type="entry name" value="Short-chain dehydrogenase reductase"/>
    <property type="match status" value="1"/>
</dbReference>
<dbReference type="EMBL" id="JRVC01000019">
    <property type="protein sequence ID" value="KHS44050.1"/>
    <property type="molecule type" value="Genomic_DNA"/>
</dbReference>
<evidence type="ECO:0000256" key="2">
    <source>
        <dbReference type="ARBA" id="ARBA00023002"/>
    </source>
</evidence>
<dbReference type="Proteomes" id="UP000031338">
    <property type="component" value="Unassembled WGS sequence"/>
</dbReference>
<dbReference type="PANTHER" id="PTHR43477:SF1">
    <property type="entry name" value="DIHYDROANTICAPSIN 7-DEHYDROGENASE"/>
    <property type="match status" value="1"/>
</dbReference>
<comment type="caution">
    <text evidence="3">The sequence shown here is derived from an EMBL/GenBank/DDBJ whole genome shotgun (WGS) entry which is preliminary data.</text>
</comment>
<dbReference type="Pfam" id="PF13561">
    <property type="entry name" value="adh_short_C2"/>
    <property type="match status" value="1"/>
</dbReference>
<protein>
    <submittedName>
        <fullName evidence="3">3-oxoacyl-(Acyl-carrier-protein) reductase</fullName>
        <ecNumber evidence="3">1.1.1.100</ecNumber>
    </submittedName>
</protein>
<dbReference type="STRING" id="48936.NJ75_03452"/>
<dbReference type="CDD" id="cd05233">
    <property type="entry name" value="SDR_c"/>
    <property type="match status" value="1"/>
</dbReference>
<dbReference type="PANTHER" id="PTHR43477">
    <property type="entry name" value="DIHYDROANTICAPSIN 7-DEHYDROGENASE"/>
    <property type="match status" value="1"/>
</dbReference>
<proteinExistence type="inferred from homology"/>
<dbReference type="SUPFAM" id="SSF51735">
    <property type="entry name" value="NAD(P)-binding Rossmann-fold domains"/>
    <property type="match status" value="1"/>
</dbReference>
<keyword evidence="4" id="KW-1185">Reference proteome</keyword>
<evidence type="ECO:0000256" key="1">
    <source>
        <dbReference type="ARBA" id="ARBA00006484"/>
    </source>
</evidence>
<dbReference type="AlphaFoldDB" id="A0A0B8ZCY1"/>
<organism evidence="3 4">
    <name type="scientific">Novosphingobium subterraneum</name>
    <dbReference type="NCBI Taxonomy" id="48936"/>
    <lineage>
        <taxon>Bacteria</taxon>
        <taxon>Pseudomonadati</taxon>
        <taxon>Pseudomonadota</taxon>
        <taxon>Alphaproteobacteria</taxon>
        <taxon>Sphingomonadales</taxon>
        <taxon>Sphingomonadaceae</taxon>
        <taxon>Novosphingobium</taxon>
    </lineage>
</organism>
<dbReference type="PRINTS" id="PR00080">
    <property type="entry name" value="SDRFAMILY"/>
</dbReference>